<dbReference type="GO" id="GO:0005634">
    <property type="term" value="C:nucleus"/>
    <property type="evidence" value="ECO:0007669"/>
    <property type="project" value="UniProtKB-SubCell"/>
</dbReference>
<dbReference type="AlphaFoldDB" id="A0A915N8G7"/>
<keyword evidence="6" id="KW-0238">DNA-binding</keyword>
<evidence type="ECO:0000256" key="6">
    <source>
        <dbReference type="ARBA" id="ARBA00023125"/>
    </source>
</evidence>
<proteinExistence type="inferred from homology"/>
<dbReference type="InterPro" id="IPR032458">
    <property type="entry name" value="Histone_H2A_CS"/>
</dbReference>
<dbReference type="GO" id="GO:0003677">
    <property type="term" value="F:DNA binding"/>
    <property type="evidence" value="ECO:0007669"/>
    <property type="project" value="UniProtKB-KW"/>
</dbReference>
<dbReference type="GO" id="GO:0046982">
    <property type="term" value="F:protein heterodimerization activity"/>
    <property type="evidence" value="ECO:0007669"/>
    <property type="project" value="InterPro"/>
</dbReference>
<feature type="compositionally biased region" description="Polar residues" evidence="9">
    <location>
        <begin position="512"/>
        <end position="525"/>
    </location>
</feature>
<evidence type="ECO:0000313" key="13">
    <source>
        <dbReference type="WBParaSite" id="scaffold78_cov298.g159"/>
    </source>
</evidence>
<evidence type="ECO:0000256" key="2">
    <source>
        <dbReference type="ARBA" id="ARBA00004286"/>
    </source>
</evidence>
<evidence type="ECO:0000259" key="11">
    <source>
        <dbReference type="Pfam" id="PF16211"/>
    </source>
</evidence>
<keyword evidence="4" id="KW-0158">Chromosome</keyword>
<comment type="subcellular location">
    <subcellularLocation>
        <location evidence="2">Chromosome</location>
    </subcellularLocation>
    <subcellularLocation>
        <location evidence="1">Nucleus</location>
    </subcellularLocation>
</comment>
<feature type="compositionally biased region" description="Basic residues" evidence="9">
    <location>
        <begin position="495"/>
        <end position="511"/>
    </location>
</feature>
<dbReference type="SUPFAM" id="SSF47113">
    <property type="entry name" value="Histone-fold"/>
    <property type="match status" value="1"/>
</dbReference>
<evidence type="ECO:0000256" key="5">
    <source>
        <dbReference type="ARBA" id="ARBA00022499"/>
    </source>
</evidence>
<dbReference type="InterPro" id="IPR007125">
    <property type="entry name" value="H2A/H2B/H3"/>
</dbReference>
<evidence type="ECO:0000259" key="10">
    <source>
        <dbReference type="Pfam" id="PF00125"/>
    </source>
</evidence>
<evidence type="ECO:0000313" key="12">
    <source>
        <dbReference type="Proteomes" id="UP000887561"/>
    </source>
</evidence>
<dbReference type="Gene3D" id="1.10.20.10">
    <property type="entry name" value="Histone, subunit A"/>
    <property type="match status" value="1"/>
</dbReference>
<evidence type="ECO:0000256" key="8">
    <source>
        <dbReference type="ARBA" id="ARBA00023269"/>
    </source>
</evidence>
<dbReference type="GO" id="GO:0005615">
    <property type="term" value="C:extracellular space"/>
    <property type="evidence" value="ECO:0007669"/>
    <property type="project" value="TreeGrafter"/>
</dbReference>
<evidence type="ECO:0000256" key="7">
    <source>
        <dbReference type="ARBA" id="ARBA00023242"/>
    </source>
</evidence>
<dbReference type="CDD" id="cd00074">
    <property type="entry name" value="HFD_H2A"/>
    <property type="match status" value="1"/>
</dbReference>
<dbReference type="InterPro" id="IPR002119">
    <property type="entry name" value="Histone_H2A"/>
</dbReference>
<evidence type="ECO:0000256" key="1">
    <source>
        <dbReference type="ARBA" id="ARBA00004123"/>
    </source>
</evidence>
<dbReference type="PROSITE" id="PS00046">
    <property type="entry name" value="HISTONE_H2A"/>
    <property type="match status" value="1"/>
</dbReference>
<keyword evidence="12" id="KW-1185">Reference proteome</keyword>
<dbReference type="GO" id="GO:0030527">
    <property type="term" value="F:structural constituent of chromatin"/>
    <property type="evidence" value="ECO:0007669"/>
    <property type="project" value="InterPro"/>
</dbReference>
<dbReference type="Proteomes" id="UP000887561">
    <property type="component" value="Unplaced"/>
</dbReference>
<keyword evidence="5" id="KW-1017">Isopeptide bond</keyword>
<evidence type="ECO:0000256" key="3">
    <source>
        <dbReference type="ARBA" id="ARBA00010691"/>
    </source>
</evidence>
<dbReference type="PRINTS" id="PR00620">
    <property type="entry name" value="HISTONEH2A"/>
</dbReference>
<accession>A0A915N8G7</accession>
<dbReference type="GO" id="GO:0000786">
    <property type="term" value="C:nucleosome"/>
    <property type="evidence" value="ECO:0007669"/>
    <property type="project" value="UniProtKB-KW"/>
</dbReference>
<dbReference type="InterPro" id="IPR009072">
    <property type="entry name" value="Histone-fold"/>
</dbReference>
<protein>
    <submittedName>
        <fullName evidence="13">Histone H2A</fullName>
    </submittedName>
</protein>
<evidence type="ECO:0000256" key="4">
    <source>
        <dbReference type="ARBA" id="ARBA00022454"/>
    </source>
</evidence>
<organism evidence="12 13">
    <name type="scientific">Meloidogyne javanica</name>
    <name type="common">Root-knot nematode worm</name>
    <dbReference type="NCBI Taxonomy" id="6303"/>
    <lineage>
        <taxon>Eukaryota</taxon>
        <taxon>Metazoa</taxon>
        <taxon>Ecdysozoa</taxon>
        <taxon>Nematoda</taxon>
        <taxon>Chromadorea</taxon>
        <taxon>Rhabditida</taxon>
        <taxon>Tylenchina</taxon>
        <taxon>Tylenchomorpha</taxon>
        <taxon>Tylenchoidea</taxon>
        <taxon>Meloidogynidae</taxon>
        <taxon>Meloidogyninae</taxon>
        <taxon>Meloidogyne</taxon>
        <taxon>Meloidogyne incognita group</taxon>
    </lineage>
</organism>
<comment type="similarity">
    <text evidence="3">Belongs to the histone H2A family.</text>
</comment>
<dbReference type="Pfam" id="PF00125">
    <property type="entry name" value="Histone"/>
    <property type="match status" value="1"/>
</dbReference>
<dbReference type="WBParaSite" id="scaffold78_cov298.g159">
    <property type="protein sequence ID" value="scaffold78_cov298.g159"/>
    <property type="gene ID" value="scaffold78_cov298.g159"/>
</dbReference>
<keyword evidence="7" id="KW-0539">Nucleus</keyword>
<feature type="domain" description="Histone H2A C-terminal" evidence="11">
    <location>
        <begin position="451"/>
        <end position="478"/>
    </location>
</feature>
<dbReference type="PANTHER" id="PTHR39075:SF1">
    <property type="entry name" value="FI19908P1"/>
    <property type="match status" value="1"/>
</dbReference>
<reference evidence="13" key="1">
    <citation type="submission" date="2022-11" db="UniProtKB">
        <authorList>
            <consortium name="WormBaseParasite"/>
        </authorList>
    </citation>
    <scope>IDENTIFICATION</scope>
</reference>
<dbReference type="Pfam" id="PF16211">
    <property type="entry name" value="Histone_H2A_C"/>
    <property type="match status" value="1"/>
</dbReference>
<evidence type="ECO:0000256" key="9">
    <source>
        <dbReference type="SAM" id="MobiDB-lite"/>
    </source>
</evidence>
<name>A0A915N8G7_MELJA</name>
<dbReference type="PANTHER" id="PTHR39075">
    <property type="entry name" value="FI19908P1"/>
    <property type="match status" value="1"/>
</dbReference>
<feature type="region of interest" description="Disordered" evidence="9">
    <location>
        <begin position="476"/>
        <end position="534"/>
    </location>
</feature>
<keyword evidence="8" id="KW-0544">Nucleosome core</keyword>
<sequence>MLNTSSTTTANASLPTMQGPTEKLKYPLVCVTPFGTISITMAHNVNIEISLDRSIRVVCWNKFAISSTHKGSKSGILHPFGHILQEEDKVFYPGNDSNLETPTKSGIGLPKPNTDANWIRSNLSNHPKVPADFMVGNIGMPLINDNGLVNTQEGSVVNLAKMAILGTQGVLFSMSHLKDAFLVSAAAARGTSALSMDRIQFPSLRYDYTLRQFYVDSQVFGSYNDSAEYLPKVYACDDIVHRARYEEKSGMLFSVSINGFLIRQKLDGDVEVFCGPRQIVCSPSQSTIHLRGSNVEMEVQSDEKAYVKCGAKRVHVSRSGMVVSDGNCTTSMDHIGLVPSQTKPLFSFFGATTFLLIMPPASKKVRANAVSQSAKAGLKFPVARIRRMLRERNYAKRLSRGAPVFLAAVLEYLVSEIIDGAGNIAKRDKRLQITPRHLFLAIKEDNELKEISEHVTIVQGGVVPGILNELLPPPKKKVAAVNTPPKPPPKPSKPQQKKPKEKMSSTKKKNVRQGSVSRNEPQQSLEDIGEENDC</sequence>
<dbReference type="SMART" id="SM00414">
    <property type="entry name" value="H2A"/>
    <property type="match status" value="1"/>
</dbReference>
<dbReference type="InterPro" id="IPR032454">
    <property type="entry name" value="Histone_H2A_C"/>
</dbReference>
<feature type="domain" description="Core Histone H2A/H2B/H3" evidence="10">
    <location>
        <begin position="366"/>
        <end position="443"/>
    </location>
</feature>